<organism evidence="1 2">
    <name type="scientific">Ohtaekwangia koreensis</name>
    <dbReference type="NCBI Taxonomy" id="688867"/>
    <lineage>
        <taxon>Bacteria</taxon>
        <taxon>Pseudomonadati</taxon>
        <taxon>Bacteroidota</taxon>
        <taxon>Cytophagia</taxon>
        <taxon>Cytophagales</taxon>
        <taxon>Fulvivirgaceae</taxon>
        <taxon>Ohtaekwangia</taxon>
    </lineage>
</organism>
<evidence type="ECO:0000313" key="2">
    <source>
        <dbReference type="Proteomes" id="UP000190961"/>
    </source>
</evidence>
<accession>A0A1T5KN83</accession>
<protein>
    <recommendedName>
        <fullName evidence="3">SpoIIAA-like</fullName>
    </recommendedName>
</protein>
<proteinExistence type="predicted"/>
<name>A0A1T5KN83_9BACT</name>
<gene>
    <name evidence="1" type="ORF">SAMN05660236_2395</name>
</gene>
<keyword evidence="2" id="KW-1185">Reference proteome</keyword>
<evidence type="ECO:0000313" key="1">
    <source>
        <dbReference type="EMBL" id="SKC65226.1"/>
    </source>
</evidence>
<reference evidence="1 2" key="1">
    <citation type="submission" date="2017-02" db="EMBL/GenBank/DDBJ databases">
        <authorList>
            <person name="Peterson S.W."/>
        </authorList>
    </citation>
    <scope>NUCLEOTIDE SEQUENCE [LARGE SCALE GENOMIC DNA]</scope>
    <source>
        <strain evidence="1 2">DSM 25262</strain>
    </source>
</reference>
<dbReference type="STRING" id="688867.SAMN05660236_2395"/>
<dbReference type="EMBL" id="FUZU01000001">
    <property type="protein sequence ID" value="SKC65226.1"/>
    <property type="molecule type" value="Genomic_DNA"/>
</dbReference>
<dbReference type="AlphaFoldDB" id="A0A1T5KN83"/>
<dbReference type="Proteomes" id="UP000190961">
    <property type="component" value="Unassembled WGS sequence"/>
</dbReference>
<dbReference type="OrthoDB" id="979415at2"/>
<dbReference type="RefSeq" id="WP_079686848.1">
    <property type="nucleotide sequence ID" value="NZ_FUZU01000001.1"/>
</dbReference>
<sequence>MQTYFERDYYTISYDEVNHILIAKFISPSTSVEYREALGAVIPAIQHFKTGKVIWDVRYLGVISPVDQEWTISNFHNPALKFGYSKAALIMPSDVFTEMSIDGIVSEVGDFQNKYFDNTEAAIDWLKQF</sequence>
<evidence type="ECO:0008006" key="3">
    <source>
        <dbReference type="Google" id="ProtNLM"/>
    </source>
</evidence>